<keyword evidence="4" id="KW-1133">Transmembrane helix</keyword>
<dbReference type="OrthoDB" id="364348at2759"/>
<keyword evidence="4" id="KW-0812">Transmembrane</keyword>
<evidence type="ECO:0000256" key="2">
    <source>
        <dbReference type="RuleBase" id="RU003858"/>
    </source>
</evidence>
<dbReference type="PANTHER" id="PTHR19957:SF411">
    <property type="entry name" value="LD23667P"/>
    <property type="match status" value="1"/>
</dbReference>
<dbReference type="PROSITE" id="PS50192">
    <property type="entry name" value="T_SNARE"/>
    <property type="match status" value="1"/>
</dbReference>
<feature type="domain" description="T-SNARE coiled-coil homology" evidence="5">
    <location>
        <begin position="191"/>
        <end position="253"/>
    </location>
</feature>
<dbReference type="AlphaFoldDB" id="A0A914A1X0"/>
<dbReference type="Proteomes" id="UP000887568">
    <property type="component" value="Unplaced"/>
</dbReference>
<dbReference type="GO" id="GO:0006886">
    <property type="term" value="P:intracellular protein transport"/>
    <property type="evidence" value="ECO:0007669"/>
    <property type="project" value="InterPro"/>
</dbReference>
<feature type="compositionally biased region" description="Low complexity" evidence="3">
    <location>
        <begin position="18"/>
        <end position="34"/>
    </location>
</feature>
<dbReference type="FunFam" id="1.20.58.70:FF:000006">
    <property type="entry name" value="Syntaxin 7"/>
    <property type="match status" value="1"/>
</dbReference>
<accession>A0A914A1X0</accession>
<keyword evidence="7" id="KW-1185">Reference proteome</keyword>
<dbReference type="InterPro" id="IPR006012">
    <property type="entry name" value="Syntaxin/epimorphin_CS"/>
</dbReference>
<dbReference type="OMA" id="QPNYTTG"/>
<feature type="region of interest" description="Disordered" evidence="3">
    <location>
        <begin position="140"/>
        <end position="163"/>
    </location>
</feature>
<sequence length="289" mass="32171">MSFGHGDFGGPGGGAYSDGGYSTYNSGSGGRNSSAADQNRLMQGIGSNIQKISQNVKEIERIIPRLGTPDDNKTLRSKLDEVQHYTNQLAKDTNRMLKDLNNAPASVSQSDQRQQRMQKERFTSDFSAALNQFQRVQREAAQKEREGVKRVRANSGYGDDYDEGPNALINWEGSGSQPPAMQQSQFQQEDFEALKEREAQLHKLESDIVDVNTIFKDLATMVHEQGDTIDSIEANVETAEVHVEQANTQLVNAKTYQSKARRKKFIIFICILVLLAVLGVIIYLVVPKN</sequence>
<dbReference type="InterPro" id="IPR006011">
    <property type="entry name" value="Syntaxin_N"/>
</dbReference>
<evidence type="ECO:0000256" key="1">
    <source>
        <dbReference type="ARBA" id="ARBA00009063"/>
    </source>
</evidence>
<name>A0A914A1X0_PATMI</name>
<evidence type="ECO:0000259" key="5">
    <source>
        <dbReference type="PROSITE" id="PS50192"/>
    </source>
</evidence>
<feature type="region of interest" description="Disordered" evidence="3">
    <location>
        <begin position="1"/>
        <end position="38"/>
    </location>
</feature>
<feature type="compositionally biased region" description="Gly residues" evidence="3">
    <location>
        <begin position="1"/>
        <end position="17"/>
    </location>
</feature>
<dbReference type="Pfam" id="PF14523">
    <property type="entry name" value="Syntaxin_2"/>
    <property type="match status" value="1"/>
</dbReference>
<protein>
    <recommendedName>
        <fullName evidence="5">t-SNARE coiled-coil homology domain-containing protein</fullName>
    </recommendedName>
</protein>
<evidence type="ECO:0000313" key="7">
    <source>
        <dbReference type="Proteomes" id="UP000887568"/>
    </source>
</evidence>
<dbReference type="SMART" id="SM00503">
    <property type="entry name" value="SynN"/>
    <property type="match status" value="1"/>
</dbReference>
<keyword evidence="4" id="KW-0472">Membrane</keyword>
<dbReference type="FunFam" id="1.20.5.110:FF:000059">
    <property type="entry name" value="Related to syntaxin 12"/>
    <property type="match status" value="1"/>
</dbReference>
<dbReference type="GO" id="GO:0006906">
    <property type="term" value="P:vesicle fusion"/>
    <property type="evidence" value="ECO:0007669"/>
    <property type="project" value="TreeGrafter"/>
</dbReference>
<dbReference type="InterPro" id="IPR000727">
    <property type="entry name" value="T_SNARE_dom"/>
</dbReference>
<proteinExistence type="inferred from homology"/>
<dbReference type="CDD" id="cd15847">
    <property type="entry name" value="SNARE_syntaxin7_like"/>
    <property type="match status" value="1"/>
</dbReference>
<dbReference type="SUPFAM" id="SSF47661">
    <property type="entry name" value="t-snare proteins"/>
    <property type="match status" value="1"/>
</dbReference>
<dbReference type="EnsemblMetazoa" id="XM_038201701.1">
    <property type="protein sequence ID" value="XP_038057629.1"/>
    <property type="gene ID" value="LOC119729171"/>
</dbReference>
<dbReference type="Pfam" id="PF05739">
    <property type="entry name" value="SNARE"/>
    <property type="match status" value="1"/>
</dbReference>
<dbReference type="GO" id="GO:0005484">
    <property type="term" value="F:SNAP receptor activity"/>
    <property type="evidence" value="ECO:0007669"/>
    <property type="project" value="InterPro"/>
</dbReference>
<dbReference type="GO" id="GO:0048278">
    <property type="term" value="P:vesicle docking"/>
    <property type="evidence" value="ECO:0007669"/>
    <property type="project" value="TreeGrafter"/>
</dbReference>
<evidence type="ECO:0000256" key="3">
    <source>
        <dbReference type="SAM" id="MobiDB-lite"/>
    </source>
</evidence>
<reference evidence="6" key="1">
    <citation type="submission" date="2022-11" db="UniProtKB">
        <authorList>
            <consortium name="EnsemblMetazoa"/>
        </authorList>
    </citation>
    <scope>IDENTIFICATION</scope>
</reference>
<dbReference type="GO" id="GO:0031201">
    <property type="term" value="C:SNARE complex"/>
    <property type="evidence" value="ECO:0007669"/>
    <property type="project" value="TreeGrafter"/>
</dbReference>
<dbReference type="InterPro" id="IPR010989">
    <property type="entry name" value="SNARE"/>
</dbReference>
<dbReference type="PROSITE" id="PS00914">
    <property type="entry name" value="SYNTAXIN"/>
    <property type="match status" value="1"/>
</dbReference>
<evidence type="ECO:0000313" key="6">
    <source>
        <dbReference type="EnsemblMetazoa" id="XP_038057629.1"/>
    </source>
</evidence>
<dbReference type="Gene3D" id="1.20.58.70">
    <property type="match status" value="1"/>
</dbReference>
<organism evidence="6 7">
    <name type="scientific">Patiria miniata</name>
    <name type="common">Bat star</name>
    <name type="synonym">Asterina miniata</name>
    <dbReference type="NCBI Taxonomy" id="46514"/>
    <lineage>
        <taxon>Eukaryota</taxon>
        <taxon>Metazoa</taxon>
        <taxon>Echinodermata</taxon>
        <taxon>Eleutherozoa</taxon>
        <taxon>Asterozoa</taxon>
        <taxon>Asteroidea</taxon>
        <taxon>Valvatacea</taxon>
        <taxon>Valvatida</taxon>
        <taxon>Asterinidae</taxon>
        <taxon>Patiria</taxon>
    </lineage>
</organism>
<dbReference type="GO" id="GO:0008021">
    <property type="term" value="C:synaptic vesicle"/>
    <property type="evidence" value="ECO:0007669"/>
    <property type="project" value="TreeGrafter"/>
</dbReference>
<dbReference type="GO" id="GO:0000149">
    <property type="term" value="F:SNARE binding"/>
    <property type="evidence" value="ECO:0007669"/>
    <property type="project" value="TreeGrafter"/>
</dbReference>
<feature type="transmembrane region" description="Helical" evidence="4">
    <location>
        <begin position="265"/>
        <end position="286"/>
    </location>
</feature>
<dbReference type="PANTHER" id="PTHR19957">
    <property type="entry name" value="SYNTAXIN"/>
    <property type="match status" value="1"/>
</dbReference>
<dbReference type="GeneID" id="119729171"/>
<feature type="compositionally biased region" description="Basic and acidic residues" evidence="3">
    <location>
        <begin position="140"/>
        <end position="149"/>
    </location>
</feature>
<dbReference type="SMART" id="SM00397">
    <property type="entry name" value="t_SNARE"/>
    <property type="match status" value="1"/>
</dbReference>
<dbReference type="Gene3D" id="1.20.5.110">
    <property type="match status" value="1"/>
</dbReference>
<evidence type="ECO:0000256" key="4">
    <source>
        <dbReference type="SAM" id="Phobius"/>
    </source>
</evidence>
<comment type="similarity">
    <text evidence="1 2">Belongs to the syntaxin family.</text>
</comment>
<dbReference type="InterPro" id="IPR045242">
    <property type="entry name" value="Syntaxin"/>
</dbReference>
<dbReference type="RefSeq" id="XP_038057629.1">
    <property type="nucleotide sequence ID" value="XM_038201701.1"/>
</dbReference>